<sequence length="742" mass="81136">MQVLELAHDKARVGQSSSNLPFSAFNHRFILIKTGEIMAPSKLWFTALLAASTSASLAPRDLNVLVEADLEGVEPPVRKFFSQGSNTTDPSVKKSRCKVYPGDAAWPSDEAWGQLNELTGNRLLSRPTPLAAVCYPSHPDYDAEQCATYSATWTQSYTHMHDPIEMMSPVAQGMTCTAPVIFDSHNCTRGGFPAYVVNATEPKHVQLAVNFARNSGVRLIVKNTGHDFLGKSGGKDALSIWTHYMKDIEYIEEYADEKLGYSGPAFKAGTGVQAFEIYKAADEKGRVVVGGEGETVGVMGGYIQGGGHSPLTGLYGTGADNVLAFEVVTADGEFVVANSTSHTDLFWALRGGGGSTFGVATSVTVKAHPDLPVTASRFSFTSKAIGNETFWAAIRSYLDINTANADAGTYTYWMIIPSNGTFTFQFSPFFAPNKTLDQATALLQPWFTKLDSLNITYAPNLTHFDTFYSAWRSSFPLESVQKANVATGSRLFPRANFATADKRQELFDHLRSSSEKGRVQVHFNMQAKSTSDNAVNSAWRPLVSFSMQSVRWGLNSTAAEILKIRQDFQAVDMQAWRDISPGAGSYLAEADRLEPNFGQAFWGDKYPRLLRLKGKLDPQDVFFATTGVGSEKWRVESVDGLPNENGKLCRLSVALTLVHDMLNQFFTERQKASLAATSCSDYARAPIVMTEEMCGAPLPWKNQVSTMVPLGTRALFQAPMPIRADTCLPCSAYSNVTKQAAL</sequence>
<evidence type="ECO:0000313" key="2">
    <source>
        <dbReference type="Proteomes" id="UP001153331"/>
    </source>
</evidence>
<dbReference type="Proteomes" id="UP001153331">
    <property type="component" value="Unassembled WGS sequence"/>
</dbReference>
<dbReference type="EMBL" id="JAPHNI010000588">
    <property type="protein sequence ID" value="KAJ8109647.1"/>
    <property type="molecule type" value="Genomic_DNA"/>
</dbReference>
<accession>A0ACC2I2T7</accession>
<evidence type="ECO:0000313" key="1">
    <source>
        <dbReference type="EMBL" id="KAJ8109647.1"/>
    </source>
</evidence>
<proteinExistence type="predicted"/>
<keyword evidence="2" id="KW-1185">Reference proteome</keyword>
<gene>
    <name evidence="1" type="ORF">OPT61_g7307</name>
</gene>
<name>A0ACC2I2T7_9PLEO</name>
<comment type="caution">
    <text evidence="1">The sequence shown here is derived from an EMBL/GenBank/DDBJ whole genome shotgun (WGS) entry which is preliminary data.</text>
</comment>
<protein>
    <submittedName>
        <fullName evidence="1">Uncharacterized protein</fullName>
    </submittedName>
</protein>
<organism evidence="1 2">
    <name type="scientific">Boeremia exigua</name>
    <dbReference type="NCBI Taxonomy" id="749465"/>
    <lineage>
        <taxon>Eukaryota</taxon>
        <taxon>Fungi</taxon>
        <taxon>Dikarya</taxon>
        <taxon>Ascomycota</taxon>
        <taxon>Pezizomycotina</taxon>
        <taxon>Dothideomycetes</taxon>
        <taxon>Pleosporomycetidae</taxon>
        <taxon>Pleosporales</taxon>
        <taxon>Pleosporineae</taxon>
        <taxon>Didymellaceae</taxon>
        <taxon>Boeremia</taxon>
    </lineage>
</organism>
<reference evidence="1" key="1">
    <citation type="submission" date="2022-11" db="EMBL/GenBank/DDBJ databases">
        <title>Genome Sequence of Boeremia exigua.</title>
        <authorList>
            <person name="Buettner E."/>
        </authorList>
    </citation>
    <scope>NUCLEOTIDE SEQUENCE</scope>
    <source>
        <strain evidence="1">CU02</strain>
    </source>
</reference>